<proteinExistence type="predicted"/>
<evidence type="ECO:0000256" key="2">
    <source>
        <dbReference type="RuleBase" id="RU000682"/>
    </source>
</evidence>
<dbReference type="InterPro" id="IPR001356">
    <property type="entry name" value="HD"/>
</dbReference>
<feature type="region of interest" description="Disordered" evidence="3">
    <location>
        <begin position="1"/>
        <end position="150"/>
    </location>
</feature>
<feature type="DNA-binding region" description="Homeobox" evidence="1">
    <location>
        <begin position="148"/>
        <end position="207"/>
    </location>
</feature>
<keyword evidence="1 2" id="KW-0238">DNA-binding</keyword>
<reference evidence="5" key="1">
    <citation type="submission" date="2023-03" db="UniProtKB">
        <authorList>
            <consortium name="Ensembl"/>
        </authorList>
    </citation>
    <scope>IDENTIFICATION</scope>
</reference>
<dbReference type="InterPro" id="IPR009057">
    <property type="entry name" value="Homeodomain-like_sf"/>
</dbReference>
<feature type="compositionally biased region" description="Basic and acidic residues" evidence="3">
    <location>
        <begin position="206"/>
        <end position="215"/>
    </location>
</feature>
<feature type="compositionally biased region" description="Polar residues" evidence="3">
    <location>
        <begin position="118"/>
        <end position="133"/>
    </location>
</feature>
<dbReference type="PROSITE" id="PS50071">
    <property type="entry name" value="HOMEOBOX_2"/>
    <property type="match status" value="1"/>
</dbReference>
<dbReference type="GO" id="GO:0000978">
    <property type="term" value="F:RNA polymerase II cis-regulatory region sequence-specific DNA binding"/>
    <property type="evidence" value="ECO:0007669"/>
    <property type="project" value="TreeGrafter"/>
</dbReference>
<keyword evidence="1 2" id="KW-0371">Homeobox</keyword>
<accession>A0A8C4LR46</accession>
<feature type="region of interest" description="Disordered" evidence="3">
    <location>
        <begin position="206"/>
        <end position="266"/>
    </location>
</feature>
<protein>
    <submittedName>
        <fullName evidence="5">NOBOX oogenesis homeobox</fullName>
    </submittedName>
</protein>
<evidence type="ECO:0000259" key="4">
    <source>
        <dbReference type="PROSITE" id="PS50071"/>
    </source>
</evidence>
<feature type="region of interest" description="Disordered" evidence="3">
    <location>
        <begin position="470"/>
        <end position="530"/>
    </location>
</feature>
<organism evidence="5">
    <name type="scientific">Equus asinus asinus</name>
    <dbReference type="NCBI Taxonomy" id="83772"/>
    <lineage>
        <taxon>Eukaryota</taxon>
        <taxon>Metazoa</taxon>
        <taxon>Chordata</taxon>
        <taxon>Craniata</taxon>
        <taxon>Vertebrata</taxon>
        <taxon>Euteleostomi</taxon>
        <taxon>Mammalia</taxon>
        <taxon>Eutheria</taxon>
        <taxon>Laurasiatheria</taxon>
        <taxon>Perissodactyla</taxon>
        <taxon>Equidae</taxon>
        <taxon>Equus</taxon>
    </lineage>
</organism>
<keyword evidence="1 2" id="KW-0539">Nucleus</keyword>
<gene>
    <name evidence="5" type="primary">NOBOX</name>
</gene>
<evidence type="ECO:0000313" key="5">
    <source>
        <dbReference type="Ensembl" id="ENSEASP00005013108.1"/>
    </source>
</evidence>
<evidence type="ECO:0000256" key="3">
    <source>
        <dbReference type="SAM" id="MobiDB-lite"/>
    </source>
</evidence>
<feature type="compositionally biased region" description="Low complexity" evidence="3">
    <location>
        <begin position="499"/>
        <end position="517"/>
    </location>
</feature>
<name>A0A8C4LR46_EQUAS</name>
<dbReference type="PANTHER" id="PTHR47060:SF1">
    <property type="entry name" value="HOMEOBOX PROTEIN NOBOX"/>
    <property type="match status" value="1"/>
</dbReference>
<dbReference type="Pfam" id="PF00046">
    <property type="entry name" value="Homeodomain"/>
    <property type="match status" value="1"/>
</dbReference>
<dbReference type="InterPro" id="IPR042988">
    <property type="entry name" value="NOBOX"/>
</dbReference>
<dbReference type="OMA" id="WIGGGPT"/>
<dbReference type="Gene3D" id="1.10.10.60">
    <property type="entry name" value="Homeodomain-like"/>
    <property type="match status" value="1"/>
</dbReference>
<dbReference type="GO" id="GO:0000981">
    <property type="term" value="F:DNA-binding transcription factor activity, RNA polymerase II-specific"/>
    <property type="evidence" value="ECO:0007669"/>
    <property type="project" value="TreeGrafter"/>
</dbReference>
<comment type="subcellular location">
    <subcellularLocation>
        <location evidence="1 2">Nucleus</location>
    </subcellularLocation>
</comment>
<dbReference type="AlphaFoldDB" id="A0A8C4LR46"/>
<dbReference type="FunFam" id="1.10.10.60:FF:000396">
    <property type="entry name" value="NOBOX oogenesis homeobox"/>
    <property type="match status" value="1"/>
</dbReference>
<evidence type="ECO:0000256" key="1">
    <source>
        <dbReference type="PROSITE-ProRule" id="PRU00108"/>
    </source>
</evidence>
<dbReference type="GO" id="GO:0005634">
    <property type="term" value="C:nucleus"/>
    <property type="evidence" value="ECO:0007669"/>
    <property type="project" value="UniProtKB-SubCell"/>
</dbReference>
<dbReference type="SUPFAM" id="SSF46689">
    <property type="entry name" value="Homeodomain-like"/>
    <property type="match status" value="1"/>
</dbReference>
<dbReference type="CDD" id="cd00086">
    <property type="entry name" value="homeodomain"/>
    <property type="match status" value="1"/>
</dbReference>
<dbReference type="SMART" id="SM00389">
    <property type="entry name" value="HOX"/>
    <property type="match status" value="1"/>
</dbReference>
<sequence>LFPSEKLAGCWLSTGQEGGGEPLAAGLKEEEPWLSSAPDSQDAPSEEPPLSCAVSGEKQQSEVPGELTGADAGRVCQPPGSGAVHKDRTLVPPRSQPQGEGCSLLVREVKPGKRSCSPAPSKQKNTLAQNSHNTDQKKRPPEVTCQVRKKTRTLYRSDQLEELERIFQEDHYPDSDKRREIAQTVGVTPQRIMVWFQNRRAKWRKVEKLNGKENNDNPAGPAPTPASSQFSSAAELPPTVPMDPEPGTFPQVPPLDTLPEPPFLLTSDQTLAPSQLSEGTQKVAVTPPLFSPPPVQRANLPFPLGPVHTPQLMPLLLDTPGSDSSHKNGPCGSWGTSVTPPPTCSYLEELEPQDYQPSNQPGLFQFPQAPQPQFPYLHPFPFHMPSSLTPPLLEDSLFTLPYGSNGGTTQGYFPGLPSGQILLQPPAGNMSTVPWNDPCLPELPFPGPFCPPALGHPPGGNGFFPDLFPAPCAQATSRQPSPGLTPLPEGTRSGTGPLPSKAQEEQAAASGEQPSAPKEVQEEDTNSHAP</sequence>
<dbReference type="Ensembl" id="ENSEAST00005014243.1">
    <property type="protein sequence ID" value="ENSEASP00005013108.1"/>
    <property type="gene ID" value="ENSEASG00005009137.1"/>
</dbReference>
<feature type="domain" description="Homeobox" evidence="4">
    <location>
        <begin position="146"/>
        <end position="206"/>
    </location>
</feature>
<dbReference type="PANTHER" id="PTHR47060">
    <property type="entry name" value="HOMEOBOX PROTEIN NOBOX"/>
    <property type="match status" value="1"/>
</dbReference>